<proteinExistence type="predicted"/>
<evidence type="ECO:0000313" key="2">
    <source>
        <dbReference type="Proteomes" id="UP000580474"/>
    </source>
</evidence>
<dbReference type="RefSeq" id="WP_184476794.1">
    <property type="nucleotide sequence ID" value="NZ_JACHIV010000001.1"/>
</dbReference>
<dbReference type="EMBL" id="JACHIV010000001">
    <property type="protein sequence ID" value="MBB5067344.1"/>
    <property type="molecule type" value="Genomic_DNA"/>
</dbReference>
<organism evidence="1 2">
    <name type="scientific">Saccharopolyspora gloriosae</name>
    <dbReference type="NCBI Taxonomy" id="455344"/>
    <lineage>
        <taxon>Bacteria</taxon>
        <taxon>Bacillati</taxon>
        <taxon>Actinomycetota</taxon>
        <taxon>Actinomycetes</taxon>
        <taxon>Pseudonocardiales</taxon>
        <taxon>Pseudonocardiaceae</taxon>
        <taxon>Saccharopolyspora</taxon>
    </lineage>
</organism>
<evidence type="ECO:0000313" key="1">
    <source>
        <dbReference type="EMBL" id="MBB5067344.1"/>
    </source>
</evidence>
<evidence type="ECO:0008006" key="3">
    <source>
        <dbReference type="Google" id="ProtNLM"/>
    </source>
</evidence>
<reference evidence="1 2" key="1">
    <citation type="submission" date="2020-08" db="EMBL/GenBank/DDBJ databases">
        <title>Sequencing the genomes of 1000 actinobacteria strains.</title>
        <authorList>
            <person name="Klenk H.-P."/>
        </authorList>
    </citation>
    <scope>NUCLEOTIDE SEQUENCE [LARGE SCALE GENOMIC DNA]</scope>
    <source>
        <strain evidence="1 2">DSM 45582</strain>
    </source>
</reference>
<accession>A0A840N6R7</accession>
<dbReference type="AlphaFoldDB" id="A0A840N6R7"/>
<comment type="caution">
    <text evidence="1">The sequence shown here is derived from an EMBL/GenBank/DDBJ whole genome shotgun (WGS) entry which is preliminary data.</text>
</comment>
<name>A0A840N6R7_9PSEU</name>
<sequence length="415" mass="45740">MDPSELVRGYLRLGLRFGRLDDGTVLSCTADPRTCRGVEREPVSSPGALVAQAARLRAALPDSGLPEVRARFLDAQLAALECRGRKLAGQPMSFRDEVEGCFQVRPERGDPERYRQAHAELSDVLPGSGDPAARLALLSERERVPPEVVPRAVRALSAALRARVRARVELPTQEQVRYRFVRARPWAALHRYLGEFRSLVAIDLERAGWAGNLPALVAHESYPGHHAEHCRKERLLVDERGWHEHRIALRDTPQSLLAEGLADAGLRLAVGPGWGRWASEVLAESGVAFDGELAERVHDVLLRLRRVRLDAALWLHEDGAGEDEVVARLVRWACLPAARARAFVRFIADPRWRLYAVTYVVGAELLHGRIAAGEDLGKRLGEPWTPVALADVPSVNGRAGLPGESALIRSADAFS</sequence>
<keyword evidence="2" id="KW-1185">Reference proteome</keyword>
<gene>
    <name evidence="1" type="ORF">BJ969_000432</name>
</gene>
<dbReference type="Proteomes" id="UP000580474">
    <property type="component" value="Unassembled WGS sequence"/>
</dbReference>
<protein>
    <recommendedName>
        <fullName evidence="3">DUF885 domain-containing protein</fullName>
    </recommendedName>
</protein>